<keyword evidence="2" id="KW-1185">Reference proteome</keyword>
<evidence type="ECO:0000313" key="1">
    <source>
        <dbReference type="EMBL" id="CAK9227120.1"/>
    </source>
</evidence>
<name>A0ABP0UPW6_9BRYO</name>
<dbReference type="EMBL" id="OZ019897">
    <property type="protein sequence ID" value="CAK9227120.1"/>
    <property type="molecule type" value="Genomic_DNA"/>
</dbReference>
<protein>
    <submittedName>
        <fullName evidence="1">Uncharacterized protein</fullName>
    </submittedName>
</protein>
<proteinExistence type="predicted"/>
<reference evidence="1" key="1">
    <citation type="submission" date="2024-02" db="EMBL/GenBank/DDBJ databases">
        <authorList>
            <consortium name="ELIXIR-Norway"/>
            <consortium name="Elixir Norway"/>
        </authorList>
    </citation>
    <scope>NUCLEOTIDE SEQUENCE</scope>
</reference>
<accession>A0ABP0UPW6</accession>
<evidence type="ECO:0000313" key="2">
    <source>
        <dbReference type="Proteomes" id="UP001497512"/>
    </source>
</evidence>
<gene>
    <name evidence="1" type="ORF">CSSPTR1EN2_LOCUS18580</name>
</gene>
<dbReference type="Proteomes" id="UP001497512">
    <property type="component" value="Chromosome 5"/>
</dbReference>
<sequence>MPTTFYSAQFIRASFPPVSSSCKNSKLQSVPPRHGDGGAGTRIERKGAQSLLANRWTSFGGELELLGKRLPVEYKRWIGRAGIDVGYEFEDVLGALMLAPSPPEPILFARRMLNLKFAVLLMRSAYEAVDALDFIPMDKFQIKFWKLRQSEVEPYALQCQPLRVKYGDLTDPLYFDFISFSQFATISNEMRTGEVVFEEKMGSDGERRVVRRDTKLQDNGDLPAAFIDKAGKLLYQQLLDGFEGEVFDAPPPCTSDSDFSSVIKGVKKLLQVFVNEGYALNASIEPVQSSADNHGGKLRVKMEGSATQWGIQALASRRALLLSDFAALAVGGYLLASNRKASHKVRCSDTSTEQLWTIV</sequence>
<organism evidence="1 2">
    <name type="scientific">Sphagnum troendelagicum</name>
    <dbReference type="NCBI Taxonomy" id="128251"/>
    <lineage>
        <taxon>Eukaryota</taxon>
        <taxon>Viridiplantae</taxon>
        <taxon>Streptophyta</taxon>
        <taxon>Embryophyta</taxon>
        <taxon>Bryophyta</taxon>
        <taxon>Sphagnophytina</taxon>
        <taxon>Sphagnopsida</taxon>
        <taxon>Sphagnales</taxon>
        <taxon>Sphagnaceae</taxon>
        <taxon>Sphagnum</taxon>
    </lineage>
</organism>